<evidence type="ECO:0000256" key="2">
    <source>
        <dbReference type="ARBA" id="ARBA00022980"/>
    </source>
</evidence>
<dbReference type="GO" id="GO:0003735">
    <property type="term" value="F:structural constituent of ribosome"/>
    <property type="evidence" value="ECO:0007669"/>
    <property type="project" value="InterPro"/>
</dbReference>
<proteinExistence type="inferred from homology"/>
<reference evidence="4" key="1">
    <citation type="submission" date="2021-01" db="EMBL/GenBank/DDBJ databases">
        <authorList>
            <person name="Corre E."/>
            <person name="Pelletier E."/>
            <person name="Niang G."/>
            <person name="Scheremetjew M."/>
            <person name="Finn R."/>
            <person name="Kale V."/>
            <person name="Holt S."/>
            <person name="Cochrane G."/>
            <person name="Meng A."/>
            <person name="Brown T."/>
            <person name="Cohen L."/>
        </authorList>
    </citation>
    <scope>NUCLEOTIDE SEQUENCE</scope>
    <source>
        <strain evidence="4">CCMP1897</strain>
    </source>
</reference>
<dbReference type="InterPro" id="IPR001780">
    <property type="entry name" value="Ribosomal_eL33"/>
</dbReference>
<organism evidence="4">
    <name type="scientific">Picocystis salinarum</name>
    <dbReference type="NCBI Taxonomy" id="88271"/>
    <lineage>
        <taxon>Eukaryota</taxon>
        <taxon>Viridiplantae</taxon>
        <taxon>Chlorophyta</taxon>
        <taxon>Picocystophyceae</taxon>
        <taxon>Picocystales</taxon>
        <taxon>Picocystaceae</taxon>
        <taxon>Picocystis</taxon>
    </lineage>
</organism>
<dbReference type="FunFam" id="2.40.10.190:FF:000001">
    <property type="entry name" value="60S ribosomal protein L35a"/>
    <property type="match status" value="1"/>
</dbReference>
<dbReference type="InterPro" id="IPR018266">
    <property type="entry name" value="Ribosomal_eL33_CS"/>
</dbReference>
<keyword evidence="2" id="KW-0689">Ribosomal protein</keyword>
<evidence type="ECO:0008006" key="5">
    <source>
        <dbReference type="Google" id="ProtNLM"/>
    </source>
</evidence>
<dbReference type="GO" id="GO:1990904">
    <property type="term" value="C:ribonucleoprotein complex"/>
    <property type="evidence" value="ECO:0007669"/>
    <property type="project" value="UniProtKB-KW"/>
</dbReference>
<evidence type="ECO:0000256" key="1">
    <source>
        <dbReference type="ARBA" id="ARBA00009269"/>
    </source>
</evidence>
<dbReference type="Gene3D" id="2.40.10.190">
    <property type="entry name" value="translation elongation factor selb, chain A, domain 4"/>
    <property type="match status" value="1"/>
</dbReference>
<evidence type="ECO:0000313" key="4">
    <source>
        <dbReference type="EMBL" id="CAE0611778.1"/>
    </source>
</evidence>
<dbReference type="HAMAP" id="MF_00573">
    <property type="entry name" value="Ribosomal_eL33"/>
    <property type="match status" value="1"/>
</dbReference>
<protein>
    <recommendedName>
        <fullName evidence="5">60S ribosomal protein L35a</fullName>
    </recommendedName>
</protein>
<dbReference type="GO" id="GO:0006412">
    <property type="term" value="P:translation"/>
    <property type="evidence" value="ECO:0007669"/>
    <property type="project" value="InterPro"/>
</dbReference>
<accession>A0A7S3UGF5</accession>
<gene>
    <name evidence="4" type="ORF">PSAL00342_LOCUS5613</name>
</gene>
<name>A0A7S3UGF5_9CHLO</name>
<dbReference type="PANTHER" id="PTHR10902">
    <property type="entry name" value="60S RIBOSOMAL PROTEIN L35A"/>
    <property type="match status" value="1"/>
</dbReference>
<dbReference type="AlphaFoldDB" id="A0A7S3UGF5"/>
<dbReference type="PROSITE" id="PS01105">
    <property type="entry name" value="RIBOSOMAL_L35AE"/>
    <property type="match status" value="1"/>
</dbReference>
<dbReference type="InterPro" id="IPR009000">
    <property type="entry name" value="Transl_B-barrel_sf"/>
</dbReference>
<evidence type="ECO:0000256" key="3">
    <source>
        <dbReference type="ARBA" id="ARBA00023274"/>
    </source>
</evidence>
<dbReference type="SUPFAM" id="SSF50447">
    <property type="entry name" value="Translation proteins"/>
    <property type="match status" value="1"/>
</dbReference>
<comment type="similarity">
    <text evidence="1">Belongs to the eukaryotic ribosomal protein eL33 family.</text>
</comment>
<dbReference type="InterPro" id="IPR038661">
    <property type="entry name" value="Ribosomal_eL33_sf"/>
</dbReference>
<sequence>MGCRRRRHDKVENPRQWRVEGTFVACDEDSRSTKGIHRQSQELTDRTRFAWELARRSKVNQHTHTSLIRIDGVNCSDDTDFYLGKRIAYIYKAKTKKQGSKYRCIWGKVCRSHGTSGVVRAKFRKNLPPCSLGGRVRVMLYPSRV</sequence>
<dbReference type="Pfam" id="PF01247">
    <property type="entry name" value="Ribosomal_L35Ae"/>
    <property type="match status" value="1"/>
</dbReference>
<dbReference type="GO" id="GO:0005840">
    <property type="term" value="C:ribosome"/>
    <property type="evidence" value="ECO:0007669"/>
    <property type="project" value="UniProtKB-KW"/>
</dbReference>
<keyword evidence="3" id="KW-0687">Ribonucleoprotein</keyword>
<dbReference type="EMBL" id="HBIS01006212">
    <property type="protein sequence ID" value="CAE0611778.1"/>
    <property type="molecule type" value="Transcribed_RNA"/>
</dbReference>